<sequence length="102" mass="11966">MDSILQLQDHQLKRLKFVVRDNQFTDTKAADIIAFLNAQKRGFKLLFETEFPLAEKESLQNFKKELCEQLPHLTSMEFVTKFVGVEKPTYVRINGIIWYLAT</sequence>
<name>A0A7E4WDC1_PANRE</name>
<reference evidence="1" key="1">
    <citation type="journal article" date="2013" name="Genetics">
        <title>The draft genome and transcriptome of Panagrellus redivivus are shaped by the harsh demands of a free-living lifestyle.</title>
        <authorList>
            <person name="Srinivasan J."/>
            <person name="Dillman A.R."/>
            <person name="Macchietto M.G."/>
            <person name="Heikkinen L."/>
            <person name="Lakso M."/>
            <person name="Fracchia K.M."/>
            <person name="Antoshechkin I."/>
            <person name="Mortazavi A."/>
            <person name="Wong G."/>
            <person name="Sternberg P.W."/>
        </authorList>
    </citation>
    <scope>NUCLEOTIDE SEQUENCE [LARGE SCALE GENOMIC DNA]</scope>
    <source>
        <strain evidence="1">MT8872</strain>
    </source>
</reference>
<organism evidence="1 2">
    <name type="scientific">Panagrellus redivivus</name>
    <name type="common">Microworm</name>
    <dbReference type="NCBI Taxonomy" id="6233"/>
    <lineage>
        <taxon>Eukaryota</taxon>
        <taxon>Metazoa</taxon>
        <taxon>Ecdysozoa</taxon>
        <taxon>Nematoda</taxon>
        <taxon>Chromadorea</taxon>
        <taxon>Rhabditida</taxon>
        <taxon>Tylenchina</taxon>
        <taxon>Panagrolaimomorpha</taxon>
        <taxon>Panagrolaimoidea</taxon>
        <taxon>Panagrolaimidae</taxon>
        <taxon>Panagrellus</taxon>
    </lineage>
</organism>
<reference evidence="2" key="2">
    <citation type="submission" date="2020-10" db="UniProtKB">
        <authorList>
            <consortium name="WormBaseParasite"/>
        </authorList>
    </citation>
    <scope>IDENTIFICATION</scope>
</reference>
<dbReference type="AlphaFoldDB" id="A0A7E4WDC1"/>
<dbReference type="WBParaSite" id="Pan_g9864.t1">
    <property type="protein sequence ID" value="Pan_g9864.t1"/>
    <property type="gene ID" value="Pan_g9864"/>
</dbReference>
<accession>A0A7E4WDC1</accession>
<protein>
    <submittedName>
        <fullName evidence="2">FTH domain-containing protein</fullName>
    </submittedName>
</protein>
<dbReference type="Proteomes" id="UP000492821">
    <property type="component" value="Unassembled WGS sequence"/>
</dbReference>
<keyword evidence="1" id="KW-1185">Reference proteome</keyword>
<proteinExistence type="predicted"/>
<evidence type="ECO:0000313" key="2">
    <source>
        <dbReference type="WBParaSite" id="Pan_g9864.t1"/>
    </source>
</evidence>
<evidence type="ECO:0000313" key="1">
    <source>
        <dbReference type="Proteomes" id="UP000492821"/>
    </source>
</evidence>